<evidence type="ECO:0000256" key="7">
    <source>
        <dbReference type="ARBA" id="ARBA00023049"/>
    </source>
</evidence>
<dbReference type="Gene3D" id="3.30.1380.10">
    <property type="match status" value="1"/>
</dbReference>
<evidence type="ECO:0000313" key="11">
    <source>
        <dbReference type="EMBL" id="MFD1053267.1"/>
    </source>
</evidence>
<evidence type="ECO:0000256" key="5">
    <source>
        <dbReference type="ARBA" id="ARBA00022833"/>
    </source>
</evidence>
<keyword evidence="8" id="KW-0961">Cell wall biogenesis/degradation</keyword>
<feature type="binding site" evidence="9">
    <location>
        <position position="148"/>
    </location>
    <ligand>
        <name>Zn(2+)</name>
        <dbReference type="ChEBI" id="CHEBI:29105"/>
        <note>catalytic</note>
    </ligand>
</feature>
<keyword evidence="2 9" id="KW-0645">Protease</keyword>
<comment type="caution">
    <text evidence="11">The sequence shown here is derived from an EMBL/GenBank/DDBJ whole genome shotgun (WGS) entry which is preliminary data.</text>
</comment>
<evidence type="ECO:0000256" key="3">
    <source>
        <dbReference type="ARBA" id="ARBA00022723"/>
    </source>
</evidence>
<evidence type="ECO:0000256" key="2">
    <source>
        <dbReference type="ARBA" id="ARBA00022670"/>
    </source>
</evidence>
<keyword evidence="5 9" id="KW-0862">Zinc</keyword>
<evidence type="ECO:0000256" key="8">
    <source>
        <dbReference type="ARBA" id="ARBA00023316"/>
    </source>
</evidence>
<evidence type="ECO:0000256" key="9">
    <source>
        <dbReference type="HAMAP-Rule" id="MF_01924"/>
    </source>
</evidence>
<dbReference type="RefSeq" id="WP_386050599.1">
    <property type="nucleotide sequence ID" value="NZ_JBHTKH010000001.1"/>
</dbReference>
<feature type="active site" description="Proton donor/acceptor" evidence="9">
    <location>
        <position position="216"/>
    </location>
</feature>
<dbReference type="PANTHER" id="PTHR43126">
    <property type="entry name" value="D-ALANYL-D-ALANINE DIPEPTIDASE"/>
    <property type="match status" value="1"/>
</dbReference>
<keyword evidence="12" id="KW-1185">Reference proteome</keyword>
<dbReference type="InterPro" id="IPR000755">
    <property type="entry name" value="A_A_dipeptidase"/>
</dbReference>
<accession>A0ABW3MRG1</accession>
<dbReference type="EMBL" id="JBHTKH010000001">
    <property type="protein sequence ID" value="MFD1053267.1"/>
    <property type="molecule type" value="Genomic_DNA"/>
</dbReference>
<comment type="catalytic activity">
    <reaction evidence="1 9">
        <text>D-alanyl-D-alanine + H2O = 2 D-alanine</text>
        <dbReference type="Rhea" id="RHEA:20661"/>
        <dbReference type="ChEBI" id="CHEBI:15377"/>
        <dbReference type="ChEBI" id="CHEBI:57416"/>
        <dbReference type="ChEBI" id="CHEBI:57822"/>
        <dbReference type="EC" id="3.4.13.22"/>
    </reaction>
</comment>
<reference evidence="12" key="1">
    <citation type="journal article" date="2019" name="Int. J. Syst. Evol. Microbiol.">
        <title>The Global Catalogue of Microorganisms (GCM) 10K type strain sequencing project: providing services to taxonomists for standard genome sequencing and annotation.</title>
        <authorList>
            <consortium name="The Broad Institute Genomics Platform"/>
            <consortium name="The Broad Institute Genome Sequencing Center for Infectious Disease"/>
            <person name="Wu L."/>
            <person name="Ma J."/>
        </authorList>
    </citation>
    <scope>NUCLEOTIDE SEQUENCE [LARGE SCALE GENOMIC DNA]</scope>
    <source>
        <strain evidence="12">CCUG 57508</strain>
    </source>
</reference>
<feature type="site" description="Transition state stabilizer" evidence="9">
    <location>
        <position position="104"/>
    </location>
</feature>
<comment type="cofactor">
    <cofactor evidence="9">
        <name>Zn(2+)</name>
        <dbReference type="ChEBI" id="CHEBI:29105"/>
    </cofactor>
    <text evidence="9">Binds 1 zinc ion per subunit.</text>
</comment>
<dbReference type="Proteomes" id="UP001597046">
    <property type="component" value="Unassembled WGS sequence"/>
</dbReference>
<feature type="compositionally biased region" description="Polar residues" evidence="10">
    <location>
        <begin position="1"/>
        <end position="19"/>
    </location>
</feature>
<comment type="function">
    <text evidence="9">Catalyzes hydrolysis of the D-alanyl-D-alanine dipeptide.</text>
</comment>
<keyword evidence="7 9" id="KW-0482">Metalloprotease</keyword>
<protein>
    <recommendedName>
        <fullName evidence="9">D-alanyl-D-alanine dipeptidase</fullName>
        <shortName evidence="9">D-Ala-D-Ala dipeptidase</shortName>
        <ecNumber evidence="9">3.4.13.22</ecNumber>
    </recommendedName>
</protein>
<name>A0ABW3MRG1_9MICO</name>
<dbReference type="CDD" id="cd14843">
    <property type="entry name" value="D-Ala-D-Ala_dipeptidase_like"/>
    <property type="match status" value="1"/>
</dbReference>
<evidence type="ECO:0000256" key="10">
    <source>
        <dbReference type="SAM" id="MobiDB-lite"/>
    </source>
</evidence>
<dbReference type="HAMAP" id="MF_01924">
    <property type="entry name" value="A_A_dipeptidase"/>
    <property type="match status" value="1"/>
</dbReference>
<dbReference type="SUPFAM" id="SSF55166">
    <property type="entry name" value="Hedgehog/DD-peptidase"/>
    <property type="match status" value="1"/>
</dbReference>
<evidence type="ECO:0000313" key="12">
    <source>
        <dbReference type="Proteomes" id="UP001597046"/>
    </source>
</evidence>
<proteinExistence type="inferred from homology"/>
<organism evidence="11 12">
    <name type="scientific">Terrabacter terrigena</name>
    <dbReference type="NCBI Taxonomy" id="574718"/>
    <lineage>
        <taxon>Bacteria</taxon>
        <taxon>Bacillati</taxon>
        <taxon>Actinomycetota</taxon>
        <taxon>Actinomycetes</taxon>
        <taxon>Micrococcales</taxon>
        <taxon>Intrasporangiaceae</taxon>
        <taxon>Terrabacter</taxon>
    </lineage>
</organism>
<keyword evidence="6 9" id="KW-0224">Dipeptidase</keyword>
<dbReference type="PANTHER" id="PTHR43126:SF2">
    <property type="entry name" value="D-ALANYL-D-ALANINE DIPEPTIDASE"/>
    <property type="match status" value="1"/>
</dbReference>
<sequence length="249" mass="26255">MTSPAMTGPAASSLTTTSGPPLLSDPRVRGIRVVDDGSPMVDVASAGVRVEPAAPAPPPGLGLEWVAAPARSHRLVRRTLADRLGEAQATLPDGLHLLVVEGLRPAGAQGAIHAAYRRRIADEQPWLGADEIDRLTSRFVAPPTNAPHVSGAAVDITLVDPGGERLDLGTPVDATPEESAGACYFDSQGISSQARQLRSVLALALGRAGLVNYPTEWWHWSFGDRYWAHVTGAPFAIHGPVDRDPTPAR</sequence>
<keyword evidence="4 9" id="KW-0378">Hydrolase</keyword>
<evidence type="ECO:0000256" key="6">
    <source>
        <dbReference type="ARBA" id="ARBA00022997"/>
    </source>
</evidence>
<comment type="similarity">
    <text evidence="9">Belongs to the peptidase M15D family.</text>
</comment>
<feature type="binding site" evidence="9">
    <location>
        <position position="155"/>
    </location>
    <ligand>
        <name>Zn(2+)</name>
        <dbReference type="ChEBI" id="CHEBI:29105"/>
        <note>catalytic</note>
    </ligand>
</feature>
<dbReference type="EC" id="3.4.13.22" evidence="9"/>
<evidence type="ECO:0000256" key="4">
    <source>
        <dbReference type="ARBA" id="ARBA00022801"/>
    </source>
</evidence>
<evidence type="ECO:0000256" key="1">
    <source>
        <dbReference type="ARBA" id="ARBA00001362"/>
    </source>
</evidence>
<feature type="region of interest" description="Disordered" evidence="10">
    <location>
        <begin position="1"/>
        <end position="27"/>
    </location>
</feature>
<feature type="binding site" evidence="9">
    <location>
        <position position="219"/>
    </location>
    <ligand>
        <name>Zn(2+)</name>
        <dbReference type="ChEBI" id="CHEBI:29105"/>
        <note>catalytic</note>
    </ligand>
</feature>
<keyword evidence="3 9" id="KW-0479">Metal-binding</keyword>
<dbReference type="Pfam" id="PF01427">
    <property type="entry name" value="Peptidase_M15"/>
    <property type="match status" value="1"/>
</dbReference>
<gene>
    <name evidence="11" type="ORF">ACFQ2V_03025</name>
</gene>
<dbReference type="InterPro" id="IPR009045">
    <property type="entry name" value="Zn_M74/Hedgehog-like"/>
</dbReference>